<comment type="caution">
    <text evidence="1">The sequence shown here is derived from an EMBL/GenBank/DDBJ whole genome shotgun (WGS) entry which is preliminary data.</text>
</comment>
<dbReference type="EMBL" id="CAXDID020000094">
    <property type="protein sequence ID" value="CAL6023616.1"/>
    <property type="molecule type" value="Genomic_DNA"/>
</dbReference>
<evidence type="ECO:0000313" key="1">
    <source>
        <dbReference type="EMBL" id="CAI9954467.1"/>
    </source>
</evidence>
<organism evidence="1">
    <name type="scientific">Hexamita inflata</name>
    <dbReference type="NCBI Taxonomy" id="28002"/>
    <lineage>
        <taxon>Eukaryota</taxon>
        <taxon>Metamonada</taxon>
        <taxon>Diplomonadida</taxon>
        <taxon>Hexamitidae</taxon>
        <taxon>Hexamitinae</taxon>
        <taxon>Hexamita</taxon>
    </lineage>
</organism>
<reference evidence="1" key="1">
    <citation type="submission" date="2023-06" db="EMBL/GenBank/DDBJ databases">
        <authorList>
            <person name="Kurt Z."/>
        </authorList>
    </citation>
    <scope>NUCLEOTIDE SEQUENCE</scope>
</reference>
<proteinExistence type="predicted"/>
<gene>
    <name evidence="2" type="ORF">HINF_LOCUS29217</name>
    <name evidence="1" type="ORF">HINF_LOCUS42112</name>
</gene>
<dbReference type="AlphaFoldDB" id="A0AA86QJ05"/>
<accession>A0AA86QJ05</accession>
<keyword evidence="3" id="KW-1185">Reference proteome</keyword>
<protein>
    <submittedName>
        <fullName evidence="2">Hypothetical_protein</fullName>
    </submittedName>
</protein>
<evidence type="ECO:0000313" key="3">
    <source>
        <dbReference type="Proteomes" id="UP001642409"/>
    </source>
</evidence>
<evidence type="ECO:0000313" key="2">
    <source>
        <dbReference type="EMBL" id="CAL6023616.1"/>
    </source>
</evidence>
<reference evidence="2 3" key="2">
    <citation type="submission" date="2024-07" db="EMBL/GenBank/DDBJ databases">
        <authorList>
            <person name="Akdeniz Z."/>
        </authorList>
    </citation>
    <scope>NUCLEOTIDE SEQUENCE [LARGE SCALE GENOMIC DNA]</scope>
</reference>
<dbReference type="Proteomes" id="UP001642409">
    <property type="component" value="Unassembled WGS sequence"/>
</dbReference>
<dbReference type="EMBL" id="CATOUU010000849">
    <property type="protein sequence ID" value="CAI9954467.1"/>
    <property type="molecule type" value="Genomic_DNA"/>
</dbReference>
<name>A0AA86QJ05_9EUKA</name>
<sequence>MQRRVPQVLRQINNKNSIAEDYFKIINTAERKSGIISKEYSRYSFEQSTSQQQPQIDQRISDLQILVRANIYRIQTIQNRIIDIERKYETVQGYVEIIAKNQITLYMLNKK</sequence>